<feature type="transmembrane region" description="Helical" evidence="2">
    <location>
        <begin position="60"/>
        <end position="82"/>
    </location>
</feature>
<keyword evidence="5" id="KW-1185">Reference proteome</keyword>
<dbReference type="OrthoDB" id="405906at2759"/>
<feature type="transmembrane region" description="Helical" evidence="2">
    <location>
        <begin position="166"/>
        <end position="187"/>
    </location>
</feature>
<keyword evidence="2" id="KW-0472">Membrane</keyword>
<feature type="transmembrane region" description="Helical" evidence="2">
    <location>
        <begin position="6"/>
        <end position="24"/>
    </location>
</feature>
<proteinExistence type="predicted"/>
<feature type="transmembrane region" description="Helical" evidence="2">
    <location>
        <begin position="31"/>
        <end position="54"/>
    </location>
</feature>
<dbReference type="Proteomes" id="UP000777438">
    <property type="component" value="Unassembled WGS sequence"/>
</dbReference>
<sequence>MVIVCSALALCNSFELLGLIFTTFKRRKGLYFWSISIASFGVIPYCVGWLIVHFDLTYDWIGMAIDSVGWVLLISGQSVVLYSRLHLVLNDLNLLRAVLWVILINALIWHTSITVLLFGSSYGPKQVRQGFSPVFNVLEKKFFISGLYIWKTVDILKTAFGGKRRFMWQVILINVIIVAMDIALLAIEYKSFFLWEQGIKVVMYSIKLKLEFVVLGELIEFVQHRGVNSSRDPTRHNTAAFVEISGSRTQTGDKRPRSAVRPEIMHVEHMETNDTTTTSGSSYHKDQRQDGIRVARRIDV</sequence>
<dbReference type="PANTHER" id="PTHR37013:SF3">
    <property type="entry name" value="INTEGRAL MEMBRANE PROTEIN (AFU_ORTHOLOGUE AFUA_1G05950)"/>
    <property type="match status" value="1"/>
</dbReference>
<dbReference type="Pfam" id="PF24802">
    <property type="entry name" value="DUF7703"/>
    <property type="match status" value="1"/>
</dbReference>
<gene>
    <name evidence="4" type="ORF">B0T10DRAFT_531970</name>
</gene>
<comment type="caution">
    <text evidence="4">The sequence shown here is derived from an EMBL/GenBank/DDBJ whole genome shotgun (WGS) entry which is preliminary data.</text>
</comment>
<feature type="compositionally biased region" description="Polar residues" evidence="1">
    <location>
        <begin position="273"/>
        <end position="282"/>
    </location>
</feature>
<dbReference type="AlphaFoldDB" id="A0A9P8VVB8"/>
<accession>A0A9P8VVB8</accession>
<organism evidence="4 5">
    <name type="scientific">Thelonectria olida</name>
    <dbReference type="NCBI Taxonomy" id="1576542"/>
    <lineage>
        <taxon>Eukaryota</taxon>
        <taxon>Fungi</taxon>
        <taxon>Dikarya</taxon>
        <taxon>Ascomycota</taxon>
        <taxon>Pezizomycotina</taxon>
        <taxon>Sordariomycetes</taxon>
        <taxon>Hypocreomycetidae</taxon>
        <taxon>Hypocreales</taxon>
        <taxon>Nectriaceae</taxon>
        <taxon>Thelonectria</taxon>
    </lineage>
</organism>
<evidence type="ECO:0000259" key="3">
    <source>
        <dbReference type="Pfam" id="PF24802"/>
    </source>
</evidence>
<keyword evidence="2" id="KW-0812">Transmembrane</keyword>
<reference evidence="4 5" key="1">
    <citation type="journal article" date="2021" name="Nat. Commun.">
        <title>Genetic determinants of endophytism in the Arabidopsis root mycobiome.</title>
        <authorList>
            <person name="Mesny F."/>
            <person name="Miyauchi S."/>
            <person name="Thiergart T."/>
            <person name="Pickel B."/>
            <person name="Atanasova L."/>
            <person name="Karlsson M."/>
            <person name="Huettel B."/>
            <person name="Barry K.W."/>
            <person name="Haridas S."/>
            <person name="Chen C."/>
            <person name="Bauer D."/>
            <person name="Andreopoulos W."/>
            <person name="Pangilinan J."/>
            <person name="LaButti K."/>
            <person name="Riley R."/>
            <person name="Lipzen A."/>
            <person name="Clum A."/>
            <person name="Drula E."/>
            <person name="Henrissat B."/>
            <person name="Kohler A."/>
            <person name="Grigoriev I.V."/>
            <person name="Martin F.M."/>
            <person name="Hacquard S."/>
        </authorList>
    </citation>
    <scope>NUCLEOTIDE SEQUENCE [LARGE SCALE GENOMIC DNA]</scope>
    <source>
        <strain evidence="4 5">MPI-CAGE-CH-0241</strain>
    </source>
</reference>
<feature type="region of interest" description="Disordered" evidence="1">
    <location>
        <begin position="270"/>
        <end position="290"/>
    </location>
</feature>
<keyword evidence="2" id="KW-1133">Transmembrane helix</keyword>
<protein>
    <recommendedName>
        <fullName evidence="3">DUF7703 domain-containing protein</fullName>
    </recommendedName>
</protein>
<name>A0A9P8VVB8_9HYPO</name>
<dbReference type="EMBL" id="JAGPYM010000026">
    <property type="protein sequence ID" value="KAH6880550.1"/>
    <property type="molecule type" value="Genomic_DNA"/>
</dbReference>
<evidence type="ECO:0000256" key="2">
    <source>
        <dbReference type="SAM" id="Phobius"/>
    </source>
</evidence>
<dbReference type="PANTHER" id="PTHR37013">
    <property type="entry name" value="INTEGRAL MEMBRANE PROTEIN (AFU_ORTHOLOGUE AFUA_1G05950)-RELATED"/>
    <property type="match status" value="1"/>
</dbReference>
<evidence type="ECO:0000313" key="5">
    <source>
        <dbReference type="Proteomes" id="UP000777438"/>
    </source>
</evidence>
<evidence type="ECO:0000256" key="1">
    <source>
        <dbReference type="SAM" id="MobiDB-lite"/>
    </source>
</evidence>
<feature type="transmembrane region" description="Helical" evidence="2">
    <location>
        <begin position="94"/>
        <end position="118"/>
    </location>
</feature>
<dbReference type="InterPro" id="IPR056120">
    <property type="entry name" value="DUF7703"/>
</dbReference>
<feature type="domain" description="DUF7703" evidence="3">
    <location>
        <begin position="2"/>
        <end position="227"/>
    </location>
</feature>
<evidence type="ECO:0000313" key="4">
    <source>
        <dbReference type="EMBL" id="KAH6880550.1"/>
    </source>
</evidence>